<organism evidence="2 3">
    <name type="scientific">Caenorhabditis japonica</name>
    <dbReference type="NCBI Taxonomy" id="281687"/>
    <lineage>
        <taxon>Eukaryota</taxon>
        <taxon>Metazoa</taxon>
        <taxon>Ecdysozoa</taxon>
        <taxon>Nematoda</taxon>
        <taxon>Chromadorea</taxon>
        <taxon>Rhabditida</taxon>
        <taxon>Rhabditina</taxon>
        <taxon>Rhabditomorpha</taxon>
        <taxon>Rhabditoidea</taxon>
        <taxon>Rhabditidae</taxon>
        <taxon>Peloderinae</taxon>
        <taxon>Caenorhabditis</taxon>
    </lineage>
</organism>
<feature type="region of interest" description="Disordered" evidence="1">
    <location>
        <begin position="1"/>
        <end position="23"/>
    </location>
</feature>
<reference evidence="2" key="2">
    <citation type="submission" date="2022-06" db="UniProtKB">
        <authorList>
            <consortium name="EnsemblMetazoa"/>
        </authorList>
    </citation>
    <scope>IDENTIFICATION</scope>
    <source>
        <strain evidence="2">DF5081</strain>
    </source>
</reference>
<keyword evidence="3" id="KW-1185">Reference proteome</keyword>
<dbReference type="EnsemblMetazoa" id="CJA37928.2">
    <property type="protein sequence ID" value="CJA37928.2"/>
    <property type="gene ID" value="WBGene00213775"/>
</dbReference>
<dbReference type="Proteomes" id="UP000005237">
    <property type="component" value="Unassembled WGS sequence"/>
</dbReference>
<evidence type="ECO:0000256" key="1">
    <source>
        <dbReference type="SAM" id="MobiDB-lite"/>
    </source>
</evidence>
<dbReference type="AlphaFoldDB" id="A0A8R1EPT4"/>
<reference evidence="3" key="1">
    <citation type="submission" date="2010-08" db="EMBL/GenBank/DDBJ databases">
        <authorList>
            <consortium name="Caenorhabditis japonica Sequencing Consortium"/>
            <person name="Wilson R.K."/>
        </authorList>
    </citation>
    <scope>NUCLEOTIDE SEQUENCE [LARGE SCALE GENOMIC DNA]</scope>
    <source>
        <strain evidence="3">DF5081</strain>
    </source>
</reference>
<evidence type="ECO:0000313" key="3">
    <source>
        <dbReference type="Proteomes" id="UP000005237"/>
    </source>
</evidence>
<accession>A0A8R1EPT4</accession>
<dbReference type="EnsemblMetazoa" id="CJA37928.1">
    <property type="protein sequence ID" value="CJA37928.1"/>
    <property type="gene ID" value="WBGene00213775"/>
</dbReference>
<protein>
    <submittedName>
        <fullName evidence="2">Uncharacterized protein</fullName>
    </submittedName>
</protein>
<name>A0A8R1EPT4_CAEJA</name>
<evidence type="ECO:0000313" key="2">
    <source>
        <dbReference type="EnsemblMetazoa" id="CJA37928.1"/>
    </source>
</evidence>
<proteinExistence type="predicted"/>
<sequence>MDNRKRSAGDSGELSYPDEAKKPKETVKELYNTLVAYGCRKGERADMQDTHILEPKFDVDENRTFLFGFCNVDESVENHVHRVVQRN</sequence>